<proteinExistence type="predicted"/>
<evidence type="ECO:0000313" key="1">
    <source>
        <dbReference type="EMBL" id="GAJ06781.1"/>
    </source>
</evidence>
<dbReference type="EMBL" id="BARW01029190">
    <property type="protein sequence ID" value="GAJ06781.1"/>
    <property type="molecule type" value="Genomic_DNA"/>
</dbReference>
<accession>X1V3N0</accession>
<feature type="non-terminal residue" evidence="1">
    <location>
        <position position="1"/>
    </location>
</feature>
<reference evidence="1" key="1">
    <citation type="journal article" date="2014" name="Front. Microbiol.">
        <title>High frequency of phylogenetically diverse reductive dehalogenase-homologous genes in deep subseafloor sedimentary metagenomes.</title>
        <authorList>
            <person name="Kawai M."/>
            <person name="Futagami T."/>
            <person name="Toyoda A."/>
            <person name="Takaki Y."/>
            <person name="Nishi S."/>
            <person name="Hori S."/>
            <person name="Arai W."/>
            <person name="Tsubouchi T."/>
            <person name="Morono Y."/>
            <person name="Uchiyama I."/>
            <person name="Ito T."/>
            <person name="Fujiyama A."/>
            <person name="Inagaki F."/>
            <person name="Takami H."/>
        </authorList>
    </citation>
    <scope>NUCLEOTIDE SEQUENCE</scope>
    <source>
        <strain evidence="1">Expedition CK06-06</strain>
    </source>
</reference>
<sequence>AEENIAIIAGGTAYGNVAWSTISKITVPAGVTSDDSVTIGMSDKLGLGISIVSAGDVFKKKVNNEDKSSEISGNVDTTYDTLNCAAIVDNEETTIWFKGRV</sequence>
<organism evidence="1">
    <name type="scientific">marine sediment metagenome</name>
    <dbReference type="NCBI Taxonomy" id="412755"/>
    <lineage>
        <taxon>unclassified sequences</taxon>
        <taxon>metagenomes</taxon>
        <taxon>ecological metagenomes</taxon>
    </lineage>
</organism>
<dbReference type="AlphaFoldDB" id="X1V3N0"/>
<gene>
    <name evidence="1" type="ORF">S12H4_46972</name>
</gene>
<protein>
    <submittedName>
        <fullName evidence="1">Uncharacterized protein</fullName>
    </submittedName>
</protein>
<comment type="caution">
    <text evidence="1">The sequence shown here is derived from an EMBL/GenBank/DDBJ whole genome shotgun (WGS) entry which is preliminary data.</text>
</comment>
<name>X1V3N0_9ZZZZ</name>